<evidence type="ECO:0000313" key="3">
    <source>
        <dbReference type="EMBL" id="MBB6625772.1"/>
    </source>
</evidence>
<comment type="caution">
    <text evidence="3">The sequence shown here is derived from an EMBL/GenBank/DDBJ whole genome shotgun (WGS) entry which is preliminary data.</text>
</comment>
<dbReference type="AlphaFoldDB" id="A0A7X0RCN5"/>
<protein>
    <recommendedName>
        <fullName evidence="2">Peptidase S55 domain-containing protein</fullName>
    </recommendedName>
</protein>
<sequence length="588" mass="60434">MSRGRALVSLAATIGLSLSAAAVVTGATPAQSAEPAGDCKAAYPVGDLARGDDVTGLTVTSGTTPTGFTGDVIGVLDDGIGPDLDMVIVELSSPEIDRVGGIWQGMSGSPVYASDGRLIGAVAYGLSYGASPVAGVTPFADMDDYLASAGRPGTIEVSDAQARAIARSSDVSRAQAAQGFSQLKMPLGVSGVSAQRLAQAKHSKKHAWLPKSAYSIGAAAAPAAGPGPETVVAGGNLAASLSYGDVTQAGVGTATSVCNGKVVGFGHPLGFLGETSLTLHPADALYIQKDTLGPPFKVANLGAPAGTITDDHLTGITGSFAGLPETSDVTSTVTYRDRSRTGASHVSVPEGTAGTVFYEAIGNHDRVVDGVISGSELLSWTINGHQADGSTFSLPVTDRYASDYDITFESSYDLADFTYALSAIKGVTIDDVTMTSAVDDDNSTYALTQVQQRRGGKWVTLGKGSPAVGKPGKKLHLRTLLTSPTDTRYVKVSVGVPSKLRHGRARIGVFGGSYNYSPYAYPSTLARAKKYVDTYVRNDQVVASFGGFYGGEEDVYFRGGSASAPTQGVSAPQAHVVTGSRNVKLVVR</sequence>
<dbReference type="PROSITE" id="PS51494">
    <property type="entry name" value="SPOIVB"/>
    <property type="match status" value="1"/>
</dbReference>
<feature type="domain" description="Peptidase S55" evidence="2">
    <location>
        <begin position="1"/>
        <end position="158"/>
    </location>
</feature>
<proteinExistence type="predicted"/>
<gene>
    <name evidence="3" type="ORF">H5V45_00430</name>
</gene>
<dbReference type="EMBL" id="JACKXE010000001">
    <property type="protein sequence ID" value="MBB6625772.1"/>
    <property type="molecule type" value="Genomic_DNA"/>
</dbReference>
<name>A0A7X0RCN5_9ACTN</name>
<keyword evidence="4" id="KW-1185">Reference proteome</keyword>
<evidence type="ECO:0000256" key="1">
    <source>
        <dbReference type="SAM" id="SignalP"/>
    </source>
</evidence>
<dbReference type="Proteomes" id="UP000523955">
    <property type="component" value="Unassembled WGS sequence"/>
</dbReference>
<feature type="signal peptide" evidence="1">
    <location>
        <begin position="1"/>
        <end position="22"/>
    </location>
</feature>
<reference evidence="3 4" key="1">
    <citation type="submission" date="2020-08" db="EMBL/GenBank/DDBJ databases">
        <authorList>
            <person name="Seo M.-J."/>
        </authorList>
    </citation>
    <scope>NUCLEOTIDE SEQUENCE [LARGE SCALE GENOMIC DNA]</scope>
    <source>
        <strain evidence="3 4">KIGAM211</strain>
    </source>
</reference>
<keyword evidence="1" id="KW-0732">Signal</keyword>
<dbReference type="RefSeq" id="WP_185251115.1">
    <property type="nucleotide sequence ID" value="NZ_JACKXE010000001.1"/>
</dbReference>
<accession>A0A7X0RCN5</accession>
<dbReference type="InterPro" id="IPR008763">
    <property type="entry name" value="Peptidase_S55"/>
</dbReference>
<evidence type="ECO:0000259" key="2">
    <source>
        <dbReference type="PROSITE" id="PS51494"/>
    </source>
</evidence>
<feature type="chain" id="PRO_5039408524" description="Peptidase S55 domain-containing protein" evidence="1">
    <location>
        <begin position="23"/>
        <end position="588"/>
    </location>
</feature>
<evidence type="ECO:0000313" key="4">
    <source>
        <dbReference type="Proteomes" id="UP000523955"/>
    </source>
</evidence>
<organism evidence="3 4">
    <name type="scientific">Nocardioides luti</name>
    <dbReference type="NCBI Taxonomy" id="2761101"/>
    <lineage>
        <taxon>Bacteria</taxon>
        <taxon>Bacillati</taxon>
        <taxon>Actinomycetota</taxon>
        <taxon>Actinomycetes</taxon>
        <taxon>Propionibacteriales</taxon>
        <taxon>Nocardioidaceae</taxon>
        <taxon>Nocardioides</taxon>
    </lineage>
</organism>